<accession>A0A0A0M3F7</accession>
<dbReference type="Proteomes" id="UP000030003">
    <property type="component" value="Unassembled WGS sequence"/>
</dbReference>
<comment type="catalytic activity">
    <reaction evidence="3">
        <text>DNA(n) + a 2'-deoxyribonucleoside 5'-triphosphate = DNA(n+1) + diphosphate</text>
        <dbReference type="Rhea" id="RHEA:22508"/>
        <dbReference type="Rhea" id="RHEA-COMP:17339"/>
        <dbReference type="Rhea" id="RHEA-COMP:17340"/>
        <dbReference type="ChEBI" id="CHEBI:33019"/>
        <dbReference type="ChEBI" id="CHEBI:61560"/>
        <dbReference type="ChEBI" id="CHEBI:173112"/>
        <dbReference type="EC" id="2.7.7.7"/>
    </reaction>
</comment>
<feature type="non-terminal residue" evidence="4">
    <location>
        <position position="222"/>
    </location>
</feature>
<dbReference type="GO" id="GO:0006261">
    <property type="term" value="P:DNA-templated DNA replication"/>
    <property type="evidence" value="ECO:0007669"/>
    <property type="project" value="TreeGrafter"/>
</dbReference>
<dbReference type="InterPro" id="IPR027417">
    <property type="entry name" value="P-loop_NTPase"/>
</dbReference>
<evidence type="ECO:0000256" key="3">
    <source>
        <dbReference type="ARBA" id="ARBA00049244"/>
    </source>
</evidence>
<dbReference type="PANTHER" id="PTHR11669:SF8">
    <property type="entry name" value="DNA POLYMERASE III SUBUNIT DELTA"/>
    <property type="match status" value="1"/>
</dbReference>
<dbReference type="PANTHER" id="PTHR11669">
    <property type="entry name" value="REPLICATION FACTOR C / DNA POLYMERASE III GAMMA-TAU SUBUNIT"/>
    <property type="match status" value="1"/>
</dbReference>
<evidence type="ECO:0000256" key="2">
    <source>
        <dbReference type="ARBA" id="ARBA00022932"/>
    </source>
</evidence>
<dbReference type="EC" id="2.7.7.7" evidence="1"/>
<evidence type="ECO:0000313" key="4">
    <source>
        <dbReference type="EMBL" id="KGO97503.1"/>
    </source>
</evidence>
<keyword evidence="2" id="KW-0239">DNA-directed DNA polymerase</keyword>
<keyword evidence="4" id="KW-0548">Nucleotidyltransferase</keyword>
<dbReference type="GO" id="GO:0009360">
    <property type="term" value="C:DNA polymerase III complex"/>
    <property type="evidence" value="ECO:0007669"/>
    <property type="project" value="TreeGrafter"/>
</dbReference>
<organism evidence="4 5">
    <name type="scientific">Lysobacter defluvii IMMIB APB-9 = DSM 18482</name>
    <dbReference type="NCBI Taxonomy" id="1385515"/>
    <lineage>
        <taxon>Bacteria</taxon>
        <taxon>Pseudomonadati</taxon>
        <taxon>Pseudomonadota</taxon>
        <taxon>Gammaproteobacteria</taxon>
        <taxon>Lysobacterales</taxon>
        <taxon>Lysobacteraceae</taxon>
        <taxon>Novilysobacter</taxon>
    </lineage>
</organism>
<dbReference type="InterPro" id="IPR050238">
    <property type="entry name" value="DNA_Rep/Repair_Clamp_Loader"/>
</dbReference>
<dbReference type="EMBL" id="AVBH01000370">
    <property type="protein sequence ID" value="KGO97503.1"/>
    <property type="molecule type" value="Genomic_DNA"/>
</dbReference>
<dbReference type="Pfam" id="PF13177">
    <property type="entry name" value="DNA_pol3_delta2"/>
    <property type="match status" value="1"/>
</dbReference>
<gene>
    <name evidence="4" type="ORF">N791_10835</name>
</gene>
<evidence type="ECO:0000256" key="1">
    <source>
        <dbReference type="ARBA" id="ARBA00012417"/>
    </source>
</evidence>
<dbReference type="STRING" id="1385515.GCA_000423325_02330"/>
<evidence type="ECO:0000313" key="5">
    <source>
        <dbReference type="Proteomes" id="UP000030003"/>
    </source>
</evidence>
<feature type="non-terminal residue" evidence="4">
    <location>
        <position position="1"/>
    </location>
</feature>
<name>A0A0A0M3F7_9GAMM</name>
<dbReference type="Gene3D" id="3.40.50.300">
    <property type="entry name" value="P-loop containing nucleotide triphosphate hydrolases"/>
    <property type="match status" value="1"/>
</dbReference>
<dbReference type="eggNOG" id="COG0470">
    <property type="taxonomic scope" value="Bacteria"/>
</dbReference>
<dbReference type="GO" id="GO:0003887">
    <property type="term" value="F:DNA-directed DNA polymerase activity"/>
    <property type="evidence" value="ECO:0007669"/>
    <property type="project" value="UniProtKB-KW"/>
</dbReference>
<reference evidence="4 5" key="1">
    <citation type="submission" date="2013-08" db="EMBL/GenBank/DDBJ databases">
        <title>Genomic analysis of Lysobacter defluvii.</title>
        <authorList>
            <person name="Wang Q."/>
            <person name="Wang G."/>
        </authorList>
    </citation>
    <scope>NUCLEOTIDE SEQUENCE [LARGE SCALE GENOMIC DNA]</scope>
    <source>
        <strain evidence="4 5">IMMIB APB-9</strain>
    </source>
</reference>
<keyword evidence="4" id="KW-0808">Transferase</keyword>
<sequence>GPPRLGKREVAERLAARVLCEDTGSGMAPCGQCRSCRLIAARSQLDPPEVRPDGSPAHPWGHPAHPDLLLVGHAWNHKARPPRMRTEIVIDQVRALGEQMALTPQYGRAKVAIIDPGEAVNTAAANALLKTLEEPVPGRYLWIVASEPARLPATIRSRCQKLEFRLPPRAEAREWLLGQGHAEADVDEALEATRGHPGQAHAWMREGVLELRREVARGLADA</sequence>
<protein>
    <recommendedName>
        <fullName evidence="1">DNA-directed DNA polymerase</fullName>
        <ecNumber evidence="1">2.7.7.7</ecNumber>
    </recommendedName>
</protein>
<comment type="caution">
    <text evidence="4">The sequence shown here is derived from an EMBL/GenBank/DDBJ whole genome shotgun (WGS) entry which is preliminary data.</text>
</comment>
<keyword evidence="5" id="KW-1185">Reference proteome</keyword>
<proteinExistence type="predicted"/>
<dbReference type="SUPFAM" id="SSF52540">
    <property type="entry name" value="P-loop containing nucleoside triphosphate hydrolases"/>
    <property type="match status" value="1"/>
</dbReference>
<dbReference type="AlphaFoldDB" id="A0A0A0M3F7"/>